<proteinExistence type="predicted"/>
<comment type="caution">
    <text evidence="1">The sequence shown here is derived from an EMBL/GenBank/DDBJ whole genome shotgun (WGS) entry which is preliminary data.</text>
</comment>
<evidence type="ECO:0000313" key="2">
    <source>
        <dbReference type="Proteomes" id="UP000494116"/>
    </source>
</evidence>
<sequence>MHQVKEEDLAAGRLSALFRSMHKLIGPSVLPSIALMETLQGEAHIAVCVRGRLLHINESGASFFPVEAQTALYRNMRFYA</sequence>
<accession>A0ABM8KY00</accession>
<reference evidence="1 2" key="1">
    <citation type="submission" date="2020-04" db="EMBL/GenBank/DDBJ databases">
        <authorList>
            <person name="De Canck E."/>
        </authorList>
    </citation>
    <scope>NUCLEOTIDE SEQUENCE [LARGE SCALE GENOMIC DNA]</scope>
    <source>
        <strain evidence="1 2">LMG 1873</strain>
    </source>
</reference>
<dbReference type="Proteomes" id="UP000494116">
    <property type="component" value="Unassembled WGS sequence"/>
</dbReference>
<organism evidence="1 2">
    <name type="scientific">Achromobacter piechaudii</name>
    <dbReference type="NCBI Taxonomy" id="72556"/>
    <lineage>
        <taxon>Bacteria</taxon>
        <taxon>Pseudomonadati</taxon>
        <taxon>Pseudomonadota</taxon>
        <taxon>Betaproteobacteria</taxon>
        <taxon>Burkholderiales</taxon>
        <taxon>Alcaligenaceae</taxon>
        <taxon>Achromobacter</taxon>
    </lineage>
</organism>
<protein>
    <submittedName>
        <fullName evidence="1">Uncharacterized protein</fullName>
    </submittedName>
</protein>
<gene>
    <name evidence="1" type="ORF">LMG1873_02856</name>
</gene>
<keyword evidence="2" id="KW-1185">Reference proteome</keyword>
<name>A0ABM8KY00_9BURK</name>
<dbReference type="EMBL" id="CADIJS010000002">
    <property type="protein sequence ID" value="CAB3704542.1"/>
    <property type="molecule type" value="Genomic_DNA"/>
</dbReference>
<evidence type="ECO:0000313" key="1">
    <source>
        <dbReference type="EMBL" id="CAB3704542.1"/>
    </source>
</evidence>